<evidence type="ECO:0000256" key="4">
    <source>
        <dbReference type="ARBA" id="ARBA00022840"/>
    </source>
</evidence>
<gene>
    <name evidence="6" type="ORF">HMPREF1316_0560</name>
</gene>
<evidence type="ECO:0000256" key="3">
    <source>
        <dbReference type="ARBA" id="ARBA00022741"/>
    </source>
</evidence>
<dbReference type="PROSITE" id="PS50893">
    <property type="entry name" value="ABC_TRANSPORTER_2"/>
    <property type="match status" value="1"/>
</dbReference>
<proteinExistence type="inferred from homology"/>
<comment type="caution">
    <text evidence="6">The sequence shown here is derived from an EMBL/GenBank/DDBJ whole genome shotgun (WGS) entry which is preliminary data.</text>
</comment>
<keyword evidence="3" id="KW-0547">Nucleotide-binding</keyword>
<dbReference type="GO" id="GO:0005524">
    <property type="term" value="F:ATP binding"/>
    <property type="evidence" value="ECO:0007669"/>
    <property type="project" value="UniProtKB-KW"/>
</dbReference>
<protein>
    <submittedName>
        <fullName evidence="6">ABC transporter, ATP-binding protein</fullName>
    </submittedName>
</protein>
<comment type="similarity">
    <text evidence="1">Belongs to the ABC transporter superfamily.</text>
</comment>
<evidence type="ECO:0000313" key="6">
    <source>
        <dbReference type="EMBL" id="ERL06818.1"/>
    </source>
</evidence>
<dbReference type="PATRIC" id="fig|1125712.3.peg.1981"/>
<dbReference type="InterPro" id="IPR027417">
    <property type="entry name" value="P-loop_NTPase"/>
</dbReference>
<feature type="domain" description="ABC transporter" evidence="5">
    <location>
        <begin position="19"/>
        <end position="236"/>
    </location>
</feature>
<sequence>MAAKREGARHTHASDGTPVALHDVRFSYRGTEVLRGASASVGAGEVCALVGDNGAGKSTIARLVVGELVPDEGTVELFGQNPLRFRDWQRVGYVPQLPSEAVARFPASVLELVDASQYATGRQLGRRARRERSGDALARVGMRDVGQRLVRELSGGQLQRVRLACALVGDPCLLVLDEPTSGLDAESRAVFYRLVGEAHRERGMAVLLVTHELAPLEGLGARVVRVVDGVAREEAA</sequence>
<evidence type="ECO:0000313" key="7">
    <source>
        <dbReference type="Proteomes" id="UP000016638"/>
    </source>
</evidence>
<dbReference type="STRING" id="1125712.HMPREF1316_0560"/>
<dbReference type="InterPro" id="IPR003593">
    <property type="entry name" value="AAA+_ATPase"/>
</dbReference>
<evidence type="ECO:0000256" key="2">
    <source>
        <dbReference type="ARBA" id="ARBA00022448"/>
    </source>
</evidence>
<dbReference type="Proteomes" id="UP000016638">
    <property type="component" value="Unassembled WGS sequence"/>
</dbReference>
<dbReference type="SMART" id="SM00382">
    <property type="entry name" value="AAA"/>
    <property type="match status" value="1"/>
</dbReference>
<dbReference type="Pfam" id="PF00005">
    <property type="entry name" value="ABC_tran"/>
    <property type="match status" value="1"/>
</dbReference>
<dbReference type="GO" id="GO:0016887">
    <property type="term" value="F:ATP hydrolysis activity"/>
    <property type="evidence" value="ECO:0007669"/>
    <property type="project" value="InterPro"/>
</dbReference>
<evidence type="ECO:0000259" key="5">
    <source>
        <dbReference type="PROSITE" id="PS50893"/>
    </source>
</evidence>
<keyword evidence="7" id="KW-1185">Reference proteome</keyword>
<name>U2TKY3_9ACTN</name>
<dbReference type="InterPro" id="IPR017871">
    <property type="entry name" value="ABC_transporter-like_CS"/>
</dbReference>
<accession>U2TKY3</accession>
<dbReference type="InterPro" id="IPR003439">
    <property type="entry name" value="ABC_transporter-like_ATP-bd"/>
</dbReference>
<organism evidence="6 7">
    <name type="scientific">Olsenella profusa F0195</name>
    <dbReference type="NCBI Taxonomy" id="1125712"/>
    <lineage>
        <taxon>Bacteria</taxon>
        <taxon>Bacillati</taxon>
        <taxon>Actinomycetota</taxon>
        <taxon>Coriobacteriia</taxon>
        <taxon>Coriobacteriales</taxon>
        <taxon>Atopobiaceae</taxon>
        <taxon>Olsenella</taxon>
    </lineage>
</organism>
<dbReference type="OrthoDB" id="5296765at2"/>
<dbReference type="Gene3D" id="3.40.50.300">
    <property type="entry name" value="P-loop containing nucleotide triphosphate hydrolases"/>
    <property type="match status" value="1"/>
</dbReference>
<keyword evidence="4 6" id="KW-0067">ATP-binding</keyword>
<dbReference type="AlphaFoldDB" id="U2TKY3"/>
<reference evidence="6 7" key="1">
    <citation type="submission" date="2013-08" db="EMBL/GenBank/DDBJ databases">
        <authorList>
            <person name="Durkin A.S."/>
            <person name="Haft D.R."/>
            <person name="McCorrison J."/>
            <person name="Torralba M."/>
            <person name="Gillis M."/>
            <person name="Haft D.H."/>
            <person name="Methe B."/>
            <person name="Sutton G."/>
            <person name="Nelson K.E."/>
        </authorList>
    </citation>
    <scope>NUCLEOTIDE SEQUENCE [LARGE SCALE GENOMIC DNA]</scope>
    <source>
        <strain evidence="6 7">F0195</strain>
    </source>
</reference>
<dbReference type="eggNOG" id="COG1121">
    <property type="taxonomic scope" value="Bacteria"/>
</dbReference>
<dbReference type="PROSITE" id="PS00211">
    <property type="entry name" value="ABC_TRANSPORTER_1"/>
    <property type="match status" value="1"/>
</dbReference>
<dbReference type="InterPro" id="IPR050153">
    <property type="entry name" value="Metal_Ion_Import_ABC"/>
</dbReference>
<dbReference type="EMBL" id="AWEZ01000062">
    <property type="protein sequence ID" value="ERL06818.1"/>
    <property type="molecule type" value="Genomic_DNA"/>
</dbReference>
<evidence type="ECO:0000256" key="1">
    <source>
        <dbReference type="ARBA" id="ARBA00005417"/>
    </source>
</evidence>
<dbReference type="RefSeq" id="WP_021726886.1">
    <property type="nucleotide sequence ID" value="NZ_AWEZ01000062.1"/>
</dbReference>
<dbReference type="SUPFAM" id="SSF52540">
    <property type="entry name" value="P-loop containing nucleoside triphosphate hydrolases"/>
    <property type="match status" value="1"/>
</dbReference>
<dbReference type="PANTHER" id="PTHR42734">
    <property type="entry name" value="METAL TRANSPORT SYSTEM ATP-BINDING PROTEIN TM_0124-RELATED"/>
    <property type="match status" value="1"/>
</dbReference>
<dbReference type="PANTHER" id="PTHR42734:SF17">
    <property type="entry name" value="METAL TRANSPORT SYSTEM ATP-BINDING PROTEIN TM_0124-RELATED"/>
    <property type="match status" value="1"/>
</dbReference>
<keyword evidence="2" id="KW-0813">Transport</keyword>